<name>A0A542ZCN6_9ACTN</name>
<evidence type="ECO:0000256" key="1">
    <source>
        <dbReference type="SAM" id="Phobius"/>
    </source>
</evidence>
<gene>
    <name evidence="2" type="ORF">FB460_1976</name>
</gene>
<sequence>MTTSTNSSSLLILRITACLLAALSIVQAVLGFVLLGGGAPQLHKIIGMASFAISVIASIAAVLWARPSGNKGLMFHAIGVMILAVAQVGIGEAGLAAGGLQTVHASLGVLYLVAAVALATLSIRKPLGSNPAS</sequence>
<dbReference type="OrthoDB" id="3734300at2"/>
<feature type="transmembrane region" description="Helical" evidence="1">
    <location>
        <begin position="102"/>
        <end position="123"/>
    </location>
</feature>
<keyword evidence="1" id="KW-0812">Transmembrane</keyword>
<comment type="caution">
    <text evidence="2">The sequence shown here is derived from an EMBL/GenBank/DDBJ whole genome shotgun (WGS) entry which is preliminary data.</text>
</comment>
<feature type="transmembrane region" description="Helical" evidence="1">
    <location>
        <begin position="72"/>
        <end position="90"/>
    </location>
</feature>
<protein>
    <recommendedName>
        <fullName evidence="4">Cytochrome b561 domain-containing protein</fullName>
    </recommendedName>
</protein>
<dbReference type="AlphaFoldDB" id="A0A542ZCN6"/>
<keyword evidence="3" id="KW-1185">Reference proteome</keyword>
<dbReference type="Proteomes" id="UP000316196">
    <property type="component" value="Unassembled WGS sequence"/>
</dbReference>
<feature type="transmembrane region" description="Helical" evidence="1">
    <location>
        <begin position="12"/>
        <end position="39"/>
    </location>
</feature>
<evidence type="ECO:0000313" key="3">
    <source>
        <dbReference type="Proteomes" id="UP000316196"/>
    </source>
</evidence>
<keyword evidence="1" id="KW-1133">Transmembrane helix</keyword>
<proteinExistence type="predicted"/>
<dbReference type="EMBL" id="VFOR01000002">
    <property type="protein sequence ID" value="TQL58123.1"/>
    <property type="molecule type" value="Genomic_DNA"/>
</dbReference>
<evidence type="ECO:0000313" key="2">
    <source>
        <dbReference type="EMBL" id="TQL58123.1"/>
    </source>
</evidence>
<keyword evidence="1" id="KW-0472">Membrane</keyword>
<accession>A0A542ZCN6</accession>
<evidence type="ECO:0008006" key="4">
    <source>
        <dbReference type="Google" id="ProtNLM"/>
    </source>
</evidence>
<organism evidence="2 3">
    <name type="scientific">Propioniferax innocua</name>
    <dbReference type="NCBI Taxonomy" id="1753"/>
    <lineage>
        <taxon>Bacteria</taxon>
        <taxon>Bacillati</taxon>
        <taxon>Actinomycetota</taxon>
        <taxon>Actinomycetes</taxon>
        <taxon>Propionibacteriales</taxon>
        <taxon>Propionibacteriaceae</taxon>
        <taxon>Propioniferax</taxon>
    </lineage>
</organism>
<feature type="transmembrane region" description="Helical" evidence="1">
    <location>
        <begin position="45"/>
        <end position="65"/>
    </location>
</feature>
<reference evidence="2 3" key="1">
    <citation type="submission" date="2019-06" db="EMBL/GenBank/DDBJ databases">
        <title>Sequencing the genomes of 1000 actinobacteria strains.</title>
        <authorList>
            <person name="Klenk H.-P."/>
        </authorList>
    </citation>
    <scope>NUCLEOTIDE SEQUENCE [LARGE SCALE GENOMIC DNA]</scope>
    <source>
        <strain evidence="2 3">DSM 8251</strain>
    </source>
</reference>
<dbReference type="RefSeq" id="WP_142093947.1">
    <property type="nucleotide sequence ID" value="NZ_BAAAMD010000004.1"/>
</dbReference>